<gene>
    <name evidence="2" type="ORF">SAMN04487969_110112</name>
</gene>
<dbReference type="RefSeq" id="WP_046229081.1">
    <property type="nucleotide sequence ID" value="NZ_FONN01000010.1"/>
</dbReference>
<evidence type="ECO:0000259" key="1">
    <source>
        <dbReference type="Pfam" id="PF04717"/>
    </source>
</evidence>
<proteinExistence type="predicted"/>
<keyword evidence="3" id="KW-1185">Reference proteome</keyword>
<dbReference type="EMBL" id="FONN01000010">
    <property type="protein sequence ID" value="SFE97381.1"/>
    <property type="molecule type" value="Genomic_DNA"/>
</dbReference>
<dbReference type="Proteomes" id="UP000183410">
    <property type="component" value="Unassembled WGS sequence"/>
</dbReference>
<reference evidence="3" key="1">
    <citation type="submission" date="2016-10" db="EMBL/GenBank/DDBJ databases">
        <authorList>
            <person name="Varghese N."/>
            <person name="Submissions S."/>
        </authorList>
    </citation>
    <scope>NUCLEOTIDE SEQUENCE [LARGE SCALE GENOMIC DNA]</scope>
    <source>
        <strain evidence="3">CGMCC 1.10223</strain>
    </source>
</reference>
<dbReference type="SUPFAM" id="SSF69255">
    <property type="entry name" value="gp5 N-terminal domain-like"/>
    <property type="match status" value="1"/>
</dbReference>
<dbReference type="Gene3D" id="3.55.50.10">
    <property type="entry name" value="Baseplate protein-like domains"/>
    <property type="match status" value="1"/>
</dbReference>
<dbReference type="OrthoDB" id="95423at2"/>
<dbReference type="Pfam" id="PF04717">
    <property type="entry name" value="Phage_base_V"/>
    <property type="match status" value="1"/>
</dbReference>
<organism evidence="2 3">
    <name type="scientific">Paenibacillus algorifonticola</name>
    <dbReference type="NCBI Taxonomy" id="684063"/>
    <lineage>
        <taxon>Bacteria</taxon>
        <taxon>Bacillati</taxon>
        <taxon>Bacillota</taxon>
        <taxon>Bacilli</taxon>
        <taxon>Bacillales</taxon>
        <taxon>Paenibacillaceae</taxon>
        <taxon>Paenibacillus</taxon>
    </lineage>
</organism>
<dbReference type="InterPro" id="IPR006531">
    <property type="entry name" value="Gp5/Vgr_OB"/>
</dbReference>
<feature type="domain" description="Gp5/Type VI secretion system Vgr protein OB-fold" evidence="1">
    <location>
        <begin position="302"/>
        <end position="361"/>
    </location>
</feature>
<name>A0A1I2EYL8_9BACL</name>
<evidence type="ECO:0000313" key="3">
    <source>
        <dbReference type="Proteomes" id="UP000183410"/>
    </source>
</evidence>
<protein>
    <submittedName>
        <fullName evidence="2">Phage late control gene D protein (GPD)</fullName>
    </submittedName>
</protein>
<dbReference type="AlphaFoldDB" id="A0A1I2EYL8"/>
<accession>A0A1I2EYL8</accession>
<sequence>MSTNIIAPHNVQIAPFELVHMLSLSVEKKINEHAKLVFTGIVSEELKDSYVEMTDSETEVEVSQRDEEGGLSPLFYGLVQRIEVKAVRDVYVLKVEALSHTCQLDLEKHTRSYQDTGMTYKALIDQMAASYPGMDVLDTATQGASLGKFTLQYQETDWAFLKRMASRFQAGLMPSAMFHSPKVFLGTPDGDAAGKLEDMPYSVRKDVLHYRRMCKTGMQGVTEQDFIFYEIETTQWLLDLGQCITFKKQQLYVCEMHSQWKEGMLSHRYLLCSGRGLSQPPLYASALTGASLQGKVLAIAKDTVQIHLDIDEKQDPGTAYWFPYSSVYTAEGGTGWYCMPEKGDQVRVYFPSGKEENGIASSSVRQNVEEGEHNKLGNPDHKFFRTPAGKELKMTPEEIIITGKDGEVFIRLSDEGGIEIMSKKKITIKAEEDIAIDSQQKVLISAKDEISLTCKESLIKMDGNTTIKGKELKTN</sequence>
<evidence type="ECO:0000313" key="2">
    <source>
        <dbReference type="EMBL" id="SFE97381.1"/>
    </source>
</evidence>
<dbReference type="SUPFAM" id="SSF69279">
    <property type="entry name" value="Phage tail proteins"/>
    <property type="match status" value="1"/>
</dbReference>